<dbReference type="Pfam" id="PF00069">
    <property type="entry name" value="Pkinase"/>
    <property type="match status" value="1"/>
</dbReference>
<dbReference type="Gene3D" id="1.10.510.10">
    <property type="entry name" value="Transferase(Phosphotransferase) domain 1"/>
    <property type="match status" value="1"/>
</dbReference>
<gene>
    <name evidence="3" type="ORF">D9756_006148</name>
</gene>
<feature type="region of interest" description="Disordered" evidence="1">
    <location>
        <begin position="57"/>
        <end position="78"/>
    </location>
</feature>
<organism evidence="3 4">
    <name type="scientific">Leucocoprinus leucothites</name>
    <dbReference type="NCBI Taxonomy" id="201217"/>
    <lineage>
        <taxon>Eukaryota</taxon>
        <taxon>Fungi</taxon>
        <taxon>Dikarya</taxon>
        <taxon>Basidiomycota</taxon>
        <taxon>Agaricomycotina</taxon>
        <taxon>Agaricomycetes</taxon>
        <taxon>Agaricomycetidae</taxon>
        <taxon>Agaricales</taxon>
        <taxon>Agaricineae</taxon>
        <taxon>Agaricaceae</taxon>
        <taxon>Leucocoprinus</taxon>
    </lineage>
</organism>
<dbReference type="PROSITE" id="PS00108">
    <property type="entry name" value="PROTEIN_KINASE_ST"/>
    <property type="match status" value="1"/>
</dbReference>
<dbReference type="PROSITE" id="PS50011">
    <property type="entry name" value="PROTEIN_KINASE_DOM"/>
    <property type="match status" value="1"/>
</dbReference>
<dbReference type="InterPro" id="IPR011009">
    <property type="entry name" value="Kinase-like_dom_sf"/>
</dbReference>
<dbReference type="InterPro" id="IPR051681">
    <property type="entry name" value="Ser/Thr_Kinases-Pseudokinases"/>
</dbReference>
<accession>A0A8H5FXB0</accession>
<evidence type="ECO:0000256" key="1">
    <source>
        <dbReference type="SAM" id="MobiDB-lite"/>
    </source>
</evidence>
<evidence type="ECO:0000313" key="3">
    <source>
        <dbReference type="EMBL" id="KAF5352379.1"/>
    </source>
</evidence>
<dbReference type="InterPro" id="IPR000719">
    <property type="entry name" value="Prot_kinase_dom"/>
</dbReference>
<dbReference type="SUPFAM" id="SSF56112">
    <property type="entry name" value="Protein kinase-like (PK-like)"/>
    <property type="match status" value="1"/>
</dbReference>
<dbReference type="EMBL" id="JAACJO010000011">
    <property type="protein sequence ID" value="KAF5352379.1"/>
    <property type="molecule type" value="Genomic_DNA"/>
</dbReference>
<dbReference type="InterPro" id="IPR008271">
    <property type="entry name" value="Ser/Thr_kinase_AS"/>
</dbReference>
<dbReference type="PANTHER" id="PTHR44329">
    <property type="entry name" value="SERINE/THREONINE-PROTEIN KINASE TNNI3K-RELATED"/>
    <property type="match status" value="1"/>
</dbReference>
<protein>
    <recommendedName>
        <fullName evidence="2">Protein kinase domain-containing protein</fullName>
    </recommendedName>
</protein>
<feature type="region of interest" description="Disordered" evidence="1">
    <location>
        <begin position="1"/>
        <end position="41"/>
    </location>
</feature>
<dbReference type="AlphaFoldDB" id="A0A8H5FXB0"/>
<evidence type="ECO:0000259" key="2">
    <source>
        <dbReference type="PROSITE" id="PS50011"/>
    </source>
</evidence>
<dbReference type="GO" id="GO:0005524">
    <property type="term" value="F:ATP binding"/>
    <property type="evidence" value="ECO:0007669"/>
    <property type="project" value="InterPro"/>
</dbReference>
<comment type="caution">
    <text evidence="3">The sequence shown here is derived from an EMBL/GenBank/DDBJ whole genome shotgun (WGS) entry which is preliminary data.</text>
</comment>
<dbReference type="GO" id="GO:0004674">
    <property type="term" value="F:protein serine/threonine kinase activity"/>
    <property type="evidence" value="ECO:0007669"/>
    <property type="project" value="TreeGrafter"/>
</dbReference>
<sequence length="485" mass="53156">MFNIGEPVEAGPAQSRTSTNIVRRRDHNSAEQPSDAARPQTPAFFLRPAVFTVADKPIHQGTGGASDKLPSPGGMVTLISQASSKPSYNADPTRQSEAQLPPTELDLYTQLMAVVAGPETFHLLLNRRPEDLRCVLDFLQYLLSLSKLGESVRRQTLTVLLRLSTSSGLYPRSFDLRGDQPTSSKMVTTAPSSYGDIETGFIGNGKVCLKILRAPLEKSQGLKSFIREIVILGQLRHPSILPFFGVHDLGINRRKICLVSPWMENGNLNDYLLASPEVDRLLLMRDILSGLKYIHSMMIAHGDLKSANILITHCGRACLGDFGLASISGTELSRYPSLETTGHQGASYRFEAPELILHITTDKIHRTTASDIYAIGCVFYEVFTGKLPFYEAPTPAAVILRLGEGGKPTKPVGAALDHCIARGMTDLVWSIIESCWSSDADRRPTASRLLSMAFFTGLEDNRAEESLQCAPERCAFDYSNEPDSA</sequence>
<evidence type="ECO:0000313" key="4">
    <source>
        <dbReference type="Proteomes" id="UP000559027"/>
    </source>
</evidence>
<feature type="domain" description="Protein kinase" evidence="2">
    <location>
        <begin position="183"/>
        <end position="455"/>
    </location>
</feature>
<name>A0A8H5FXB0_9AGAR</name>
<keyword evidence="4" id="KW-1185">Reference proteome</keyword>
<reference evidence="3 4" key="1">
    <citation type="journal article" date="2020" name="ISME J.">
        <title>Uncovering the hidden diversity of litter-decomposition mechanisms in mushroom-forming fungi.</title>
        <authorList>
            <person name="Floudas D."/>
            <person name="Bentzer J."/>
            <person name="Ahren D."/>
            <person name="Johansson T."/>
            <person name="Persson P."/>
            <person name="Tunlid A."/>
        </authorList>
    </citation>
    <scope>NUCLEOTIDE SEQUENCE [LARGE SCALE GENOMIC DNA]</scope>
    <source>
        <strain evidence="3 4">CBS 146.42</strain>
    </source>
</reference>
<dbReference type="SMART" id="SM00220">
    <property type="entry name" value="S_TKc"/>
    <property type="match status" value="1"/>
</dbReference>
<dbReference type="Proteomes" id="UP000559027">
    <property type="component" value="Unassembled WGS sequence"/>
</dbReference>
<dbReference type="OrthoDB" id="122279at2759"/>
<proteinExistence type="predicted"/>